<dbReference type="PaxDb" id="3827-XP_004512680.1"/>
<proteinExistence type="predicted"/>
<evidence type="ECO:0000313" key="2">
    <source>
        <dbReference type="Proteomes" id="UP000087171"/>
    </source>
</evidence>
<feature type="compositionally biased region" description="Basic residues" evidence="1">
    <location>
        <begin position="1"/>
        <end position="15"/>
    </location>
</feature>
<reference evidence="3" key="2">
    <citation type="submission" date="2025-08" db="UniProtKB">
        <authorList>
            <consortium name="RefSeq"/>
        </authorList>
    </citation>
    <scope>IDENTIFICATION</scope>
    <source>
        <tissue evidence="3">Etiolated seedlings</tissue>
    </source>
</reference>
<organism evidence="2 3">
    <name type="scientific">Cicer arietinum</name>
    <name type="common">Chickpea</name>
    <name type="synonym">Garbanzo</name>
    <dbReference type="NCBI Taxonomy" id="3827"/>
    <lineage>
        <taxon>Eukaryota</taxon>
        <taxon>Viridiplantae</taxon>
        <taxon>Streptophyta</taxon>
        <taxon>Embryophyta</taxon>
        <taxon>Tracheophyta</taxon>
        <taxon>Spermatophyta</taxon>
        <taxon>Magnoliopsida</taxon>
        <taxon>eudicotyledons</taxon>
        <taxon>Gunneridae</taxon>
        <taxon>Pentapetalae</taxon>
        <taxon>rosids</taxon>
        <taxon>fabids</taxon>
        <taxon>Fabales</taxon>
        <taxon>Fabaceae</taxon>
        <taxon>Papilionoideae</taxon>
        <taxon>50 kb inversion clade</taxon>
        <taxon>NPAAA clade</taxon>
        <taxon>Hologalegina</taxon>
        <taxon>IRL clade</taxon>
        <taxon>Cicereae</taxon>
        <taxon>Cicer</taxon>
    </lineage>
</organism>
<dbReference type="GeneID" id="101496282"/>
<protein>
    <submittedName>
        <fullName evidence="3">Uncharacterized protein LOC101496282</fullName>
    </submittedName>
</protein>
<feature type="region of interest" description="Disordered" evidence="1">
    <location>
        <begin position="1"/>
        <end position="97"/>
    </location>
</feature>
<feature type="compositionally biased region" description="Polar residues" evidence="1">
    <location>
        <begin position="215"/>
        <end position="229"/>
    </location>
</feature>
<feature type="compositionally biased region" description="Basic and acidic residues" evidence="1">
    <location>
        <begin position="43"/>
        <end position="65"/>
    </location>
</feature>
<dbReference type="KEGG" id="cam:101496282"/>
<gene>
    <name evidence="3" type="primary">LOC101496282</name>
</gene>
<sequence length="277" mass="30292">MPSGPKKRKAAKRKKEKENNNIKLSQSEKGSDGREFNSSANYEHSDHHDHPFNYGSEEVKERDPSAARSNTSDVMSVEEVRGTSNGKSLAEKNSKDEIYNLHEEKTARCELVKSDESSPSDMNTVKVISSVELEETSGNSAVEYSINSVKTAASMSEVEKCDTGSVPLNNSAVPPIEVTDLALKTNGYNVDRLKADENAKTSSLEKPMPKESDSKVLTSSTASSLTKFTNGAEHTKNSETLECPGNKHTVSLAPNMVQKTSFWSCCGLFEVMSRSNK</sequence>
<reference evidence="2" key="1">
    <citation type="journal article" date="2013" name="Nat. Biotechnol.">
        <title>Draft genome sequence of chickpea (Cicer arietinum) provides a resource for trait improvement.</title>
        <authorList>
            <person name="Varshney R.K."/>
            <person name="Song C."/>
            <person name="Saxena R.K."/>
            <person name="Azam S."/>
            <person name="Yu S."/>
            <person name="Sharpe A.G."/>
            <person name="Cannon S."/>
            <person name="Baek J."/>
            <person name="Rosen B.D."/>
            <person name="Tar'an B."/>
            <person name="Millan T."/>
            <person name="Zhang X."/>
            <person name="Ramsay L.D."/>
            <person name="Iwata A."/>
            <person name="Wang Y."/>
            <person name="Nelson W."/>
            <person name="Farmer A.D."/>
            <person name="Gaur P.M."/>
            <person name="Soderlund C."/>
            <person name="Penmetsa R.V."/>
            <person name="Xu C."/>
            <person name="Bharti A.K."/>
            <person name="He W."/>
            <person name="Winter P."/>
            <person name="Zhao S."/>
            <person name="Hane J.K."/>
            <person name="Carrasquilla-Garcia N."/>
            <person name="Condie J.A."/>
            <person name="Upadhyaya H.D."/>
            <person name="Luo M.C."/>
            <person name="Thudi M."/>
            <person name="Gowda C.L."/>
            <person name="Singh N.P."/>
            <person name="Lichtenzveig J."/>
            <person name="Gali K.K."/>
            <person name="Rubio J."/>
            <person name="Nadarajan N."/>
            <person name="Dolezel J."/>
            <person name="Bansal K.C."/>
            <person name="Xu X."/>
            <person name="Edwards D."/>
            <person name="Zhang G."/>
            <person name="Kahl G."/>
            <person name="Gil J."/>
            <person name="Singh K.B."/>
            <person name="Datta S.K."/>
            <person name="Jackson S.A."/>
            <person name="Wang J."/>
            <person name="Cook D.R."/>
        </authorList>
    </citation>
    <scope>NUCLEOTIDE SEQUENCE [LARGE SCALE GENOMIC DNA]</scope>
    <source>
        <strain evidence="2">cv. CDC Frontier</strain>
    </source>
</reference>
<feature type="region of interest" description="Disordered" evidence="1">
    <location>
        <begin position="197"/>
        <end position="242"/>
    </location>
</feature>
<accession>A0A1S2Z067</accession>
<dbReference type="PANTHER" id="PTHR37187:SF18">
    <property type="match status" value="1"/>
</dbReference>
<dbReference type="AlphaFoldDB" id="A0A1S2Z067"/>
<name>A0A1S2Z067_CICAR</name>
<dbReference type="PANTHER" id="PTHR37187">
    <property type="entry name" value="EXPRESSED PROTEIN"/>
    <property type="match status" value="1"/>
</dbReference>
<dbReference type="OrthoDB" id="1930727at2759"/>
<dbReference type="RefSeq" id="XP_004512680.1">
    <property type="nucleotide sequence ID" value="XM_004512623.3"/>
</dbReference>
<evidence type="ECO:0000256" key="1">
    <source>
        <dbReference type="SAM" id="MobiDB-lite"/>
    </source>
</evidence>
<dbReference type="Proteomes" id="UP000087171">
    <property type="component" value="Chromosome Ca8"/>
</dbReference>
<keyword evidence="2" id="KW-1185">Reference proteome</keyword>
<evidence type="ECO:0000313" key="3">
    <source>
        <dbReference type="RefSeq" id="XP_004512680.1"/>
    </source>
</evidence>